<dbReference type="GO" id="GO:0005576">
    <property type="term" value="C:extracellular region"/>
    <property type="evidence" value="ECO:0007669"/>
    <property type="project" value="InterPro"/>
</dbReference>
<comment type="caution">
    <text evidence="3">The sequence shown here is derived from an EMBL/GenBank/DDBJ whole genome shotgun (WGS) entry which is preliminary data.</text>
</comment>
<name>S8CAQ5_DACHA</name>
<dbReference type="OrthoDB" id="5272498at2759"/>
<evidence type="ECO:0000313" key="4">
    <source>
        <dbReference type="Proteomes" id="UP000015100"/>
    </source>
</evidence>
<sequence>MQFRLRSKSPNNGVAFLIVFLFQISTVSAQFPFVYFRLLGQWPGWAWKGFNIGKRGDSVYDIPPQGDIFQRAGDIFKRQDDSCPCRESQDVTYSLAALETYMATPYGQCNVASTASNLCPTDYLCVCQASGVTSRCLPTTVAQNTICTTYTGPSVQPDVTRWWLSSTLDYGADPSGQCGGSQQATATTTWITTRTICPQYQACACQTPGYSSCMGTSDPNFKGTTCPVTNEFTIKLPPPSATARNGEQCGGKGWYGPTNCSPGASCYTETSPSPGMFAMCATNTPKPQLRLRLKERGDEGIHVPARVRAIATAIYF</sequence>
<keyword evidence="4" id="KW-1185">Reference proteome</keyword>
<dbReference type="SUPFAM" id="SSF57180">
    <property type="entry name" value="Cellulose-binding domain"/>
    <property type="match status" value="1"/>
</dbReference>
<evidence type="ECO:0000313" key="3">
    <source>
        <dbReference type="EMBL" id="EPS44797.1"/>
    </source>
</evidence>
<dbReference type="Pfam" id="PF00734">
    <property type="entry name" value="CBM_1"/>
    <property type="match status" value="1"/>
</dbReference>
<feature type="domain" description="CBM1" evidence="2">
    <location>
        <begin position="241"/>
        <end position="281"/>
    </location>
</feature>
<evidence type="ECO:0000256" key="1">
    <source>
        <dbReference type="ARBA" id="ARBA00022729"/>
    </source>
</evidence>
<protein>
    <recommendedName>
        <fullName evidence="2">CBM1 domain-containing protein</fullName>
    </recommendedName>
</protein>
<accession>S8CAQ5</accession>
<dbReference type="OMA" id="ITTRTIC"/>
<reference evidence="3 4" key="1">
    <citation type="journal article" date="2013" name="PLoS Genet.">
        <title>Genomic mechanisms accounting for the adaptation to parasitism in nematode-trapping fungi.</title>
        <authorList>
            <person name="Meerupati T."/>
            <person name="Andersson K.M."/>
            <person name="Friman E."/>
            <person name="Kumar D."/>
            <person name="Tunlid A."/>
            <person name="Ahren D."/>
        </authorList>
    </citation>
    <scope>NUCLEOTIDE SEQUENCE [LARGE SCALE GENOMIC DNA]</scope>
    <source>
        <strain evidence="3 4">CBS 200.50</strain>
    </source>
</reference>
<dbReference type="PROSITE" id="PS51164">
    <property type="entry name" value="CBM1_2"/>
    <property type="match status" value="1"/>
</dbReference>
<gene>
    <name evidence="3" type="ORF">H072_1212</name>
</gene>
<reference evidence="4" key="2">
    <citation type="submission" date="2013-04" db="EMBL/GenBank/DDBJ databases">
        <title>Genomic mechanisms accounting for the adaptation to parasitism in nematode-trapping fungi.</title>
        <authorList>
            <person name="Ahren D.G."/>
        </authorList>
    </citation>
    <scope>NUCLEOTIDE SEQUENCE [LARGE SCALE GENOMIC DNA]</scope>
    <source>
        <strain evidence="4">CBS 200.50</strain>
    </source>
</reference>
<organism evidence="3 4">
    <name type="scientific">Dactylellina haptotyla (strain CBS 200.50)</name>
    <name type="common">Nematode-trapping fungus</name>
    <name type="synonym">Monacrosporium haptotylum</name>
    <dbReference type="NCBI Taxonomy" id="1284197"/>
    <lineage>
        <taxon>Eukaryota</taxon>
        <taxon>Fungi</taxon>
        <taxon>Dikarya</taxon>
        <taxon>Ascomycota</taxon>
        <taxon>Pezizomycotina</taxon>
        <taxon>Orbiliomycetes</taxon>
        <taxon>Orbiliales</taxon>
        <taxon>Orbiliaceae</taxon>
        <taxon>Dactylellina</taxon>
    </lineage>
</organism>
<dbReference type="GO" id="GO:0005975">
    <property type="term" value="P:carbohydrate metabolic process"/>
    <property type="evidence" value="ECO:0007669"/>
    <property type="project" value="InterPro"/>
</dbReference>
<dbReference type="AlphaFoldDB" id="S8CAQ5"/>
<dbReference type="EMBL" id="AQGS01000033">
    <property type="protein sequence ID" value="EPS44797.1"/>
    <property type="molecule type" value="Genomic_DNA"/>
</dbReference>
<proteinExistence type="predicted"/>
<dbReference type="GO" id="GO:0030248">
    <property type="term" value="F:cellulose binding"/>
    <property type="evidence" value="ECO:0007669"/>
    <property type="project" value="InterPro"/>
</dbReference>
<dbReference type="Proteomes" id="UP000015100">
    <property type="component" value="Unassembled WGS sequence"/>
</dbReference>
<keyword evidence="1" id="KW-0732">Signal</keyword>
<dbReference type="HOGENOM" id="CLU_076629_0_0_1"/>
<dbReference type="InterPro" id="IPR035971">
    <property type="entry name" value="CBD_sf"/>
</dbReference>
<evidence type="ECO:0000259" key="2">
    <source>
        <dbReference type="PROSITE" id="PS51164"/>
    </source>
</evidence>
<dbReference type="InterPro" id="IPR000254">
    <property type="entry name" value="CBD"/>
</dbReference>